<comment type="caution">
    <text evidence="2">The sequence shown here is derived from an EMBL/GenBank/DDBJ whole genome shotgun (WGS) entry which is preliminary data.</text>
</comment>
<dbReference type="InterPro" id="IPR016181">
    <property type="entry name" value="Acyl_CoA_acyltransferase"/>
</dbReference>
<dbReference type="Pfam" id="PF13302">
    <property type="entry name" value="Acetyltransf_3"/>
    <property type="match status" value="1"/>
</dbReference>
<evidence type="ECO:0000313" key="2">
    <source>
        <dbReference type="EMBL" id="MFC4673553.1"/>
    </source>
</evidence>
<dbReference type="EC" id="2.3.-.-" evidence="2"/>
<dbReference type="PANTHER" id="PTHR43792:SF13">
    <property type="entry name" value="ACETYLTRANSFERASE"/>
    <property type="match status" value="1"/>
</dbReference>
<evidence type="ECO:0000259" key="1">
    <source>
        <dbReference type="PROSITE" id="PS51186"/>
    </source>
</evidence>
<dbReference type="Proteomes" id="UP001596023">
    <property type="component" value="Unassembled WGS sequence"/>
</dbReference>
<accession>A0ABV9KUA3</accession>
<dbReference type="CDD" id="cd04301">
    <property type="entry name" value="NAT_SF"/>
    <property type="match status" value="1"/>
</dbReference>
<dbReference type="InterPro" id="IPR051531">
    <property type="entry name" value="N-acetyltransferase"/>
</dbReference>
<dbReference type="InterPro" id="IPR000182">
    <property type="entry name" value="GNAT_dom"/>
</dbReference>
<feature type="domain" description="N-acetyltransferase" evidence="1">
    <location>
        <begin position="33"/>
        <end position="168"/>
    </location>
</feature>
<dbReference type="EMBL" id="JBHSGN010000058">
    <property type="protein sequence ID" value="MFC4673553.1"/>
    <property type="molecule type" value="Genomic_DNA"/>
</dbReference>
<dbReference type="PANTHER" id="PTHR43792">
    <property type="entry name" value="GNAT FAMILY, PUTATIVE (AFU_ORTHOLOGUE AFUA_3G00765)-RELATED-RELATED"/>
    <property type="match status" value="1"/>
</dbReference>
<proteinExistence type="predicted"/>
<dbReference type="GO" id="GO:0016746">
    <property type="term" value="F:acyltransferase activity"/>
    <property type="evidence" value="ECO:0007669"/>
    <property type="project" value="UniProtKB-KW"/>
</dbReference>
<gene>
    <name evidence="2" type="ORF">ACFO6W_07600</name>
</gene>
<evidence type="ECO:0000313" key="3">
    <source>
        <dbReference type="Proteomes" id="UP001596023"/>
    </source>
</evidence>
<protein>
    <submittedName>
        <fullName evidence="2">GNAT family N-acetyltransferase</fullName>
        <ecNumber evidence="2">2.3.-.-</ecNumber>
    </submittedName>
</protein>
<name>A0ABV9KUA3_9BACT</name>
<organism evidence="2 3">
    <name type="scientific">Dysgonomonas termitidis</name>
    <dbReference type="NCBI Taxonomy" id="1516126"/>
    <lineage>
        <taxon>Bacteria</taxon>
        <taxon>Pseudomonadati</taxon>
        <taxon>Bacteroidota</taxon>
        <taxon>Bacteroidia</taxon>
        <taxon>Bacteroidales</taxon>
        <taxon>Dysgonomonadaceae</taxon>
        <taxon>Dysgonomonas</taxon>
    </lineage>
</organism>
<keyword evidence="2" id="KW-0012">Acyltransferase</keyword>
<reference evidence="3" key="1">
    <citation type="journal article" date="2019" name="Int. J. Syst. Evol. Microbiol.">
        <title>The Global Catalogue of Microorganisms (GCM) 10K type strain sequencing project: providing services to taxonomists for standard genome sequencing and annotation.</title>
        <authorList>
            <consortium name="The Broad Institute Genomics Platform"/>
            <consortium name="The Broad Institute Genome Sequencing Center for Infectious Disease"/>
            <person name="Wu L."/>
            <person name="Ma J."/>
        </authorList>
    </citation>
    <scope>NUCLEOTIDE SEQUENCE [LARGE SCALE GENOMIC DNA]</scope>
    <source>
        <strain evidence="3">CCUG 66188</strain>
    </source>
</reference>
<dbReference type="SUPFAM" id="SSF55729">
    <property type="entry name" value="Acyl-CoA N-acyltransferases (Nat)"/>
    <property type="match status" value="1"/>
</dbReference>
<dbReference type="Gene3D" id="3.40.630.30">
    <property type="match status" value="1"/>
</dbReference>
<keyword evidence="3" id="KW-1185">Reference proteome</keyword>
<dbReference type="RefSeq" id="WP_379994944.1">
    <property type="nucleotide sequence ID" value="NZ_JBHSGN010000058.1"/>
</dbReference>
<sequence length="180" mass="20661">MIIETARLRIVPLTAEQFRLLVLGVDRMETEMGLISSGERPDKHTRQAIEYQYQKTLSDTDNLIWLTNRQIILKSENKAIAGANFKNSPLENEYIEIGYGTHAGYRNMGYMTEAVQAMCEWALSQPGVKAVTAETERGNFASHRVLQKCGFTNYKEDENGLWWKLDRIKNSNNQSKKTRI</sequence>
<keyword evidence="2" id="KW-0808">Transferase</keyword>
<dbReference type="PROSITE" id="PS51186">
    <property type="entry name" value="GNAT"/>
    <property type="match status" value="1"/>
</dbReference>